<dbReference type="SUPFAM" id="SSF52172">
    <property type="entry name" value="CheY-like"/>
    <property type="match status" value="1"/>
</dbReference>
<comment type="caution">
    <text evidence="4">The sequence shown here is derived from an EMBL/GenBank/DDBJ whole genome shotgun (WGS) entry which is preliminary data.</text>
</comment>
<keyword evidence="1" id="KW-0378">Hydrolase</keyword>
<gene>
    <name evidence="4" type="ORF">ADM90_06155</name>
</gene>
<dbReference type="GO" id="GO:0000160">
    <property type="term" value="P:phosphorelay signal transduction system"/>
    <property type="evidence" value="ECO:0007669"/>
    <property type="project" value="InterPro"/>
</dbReference>
<name>A0A0N0CWB1_9BACI</name>
<feature type="domain" description="Response regulatory" evidence="3">
    <location>
        <begin position="2"/>
        <end position="123"/>
    </location>
</feature>
<evidence type="ECO:0000313" key="4">
    <source>
        <dbReference type="EMBL" id="KOY82901.1"/>
    </source>
</evidence>
<dbReference type="EMBL" id="LGCI01000005">
    <property type="protein sequence ID" value="KOY82901.1"/>
    <property type="molecule type" value="Genomic_DNA"/>
</dbReference>
<evidence type="ECO:0000256" key="2">
    <source>
        <dbReference type="PROSITE-ProRule" id="PRU00169"/>
    </source>
</evidence>
<dbReference type="Pfam" id="PF00072">
    <property type="entry name" value="Response_reg"/>
    <property type="match status" value="1"/>
</dbReference>
<reference evidence="4 5" key="1">
    <citation type="submission" date="2015-07" db="EMBL/GenBank/DDBJ databases">
        <title>Genome sequencing project for genomic taxonomy and phylogenomics of Bacillus-like bacteria.</title>
        <authorList>
            <person name="Liu B."/>
            <person name="Wang J."/>
            <person name="Zhu Y."/>
            <person name="Liu G."/>
            <person name="Chen Q."/>
            <person name="Chen Z."/>
            <person name="Che J."/>
            <person name="Ge C."/>
            <person name="Shi H."/>
            <person name="Pan Z."/>
            <person name="Liu X."/>
        </authorList>
    </citation>
    <scope>NUCLEOTIDE SEQUENCE [LARGE SCALE GENOMIC DNA]</scope>
    <source>
        <strain evidence="4 5">DSM 54</strain>
    </source>
</reference>
<dbReference type="PROSITE" id="PS50110">
    <property type="entry name" value="RESPONSE_REGULATORY"/>
    <property type="match status" value="1"/>
</dbReference>
<dbReference type="InterPro" id="IPR036457">
    <property type="entry name" value="PPM-type-like_dom_sf"/>
</dbReference>
<evidence type="ECO:0000256" key="1">
    <source>
        <dbReference type="ARBA" id="ARBA00022801"/>
    </source>
</evidence>
<keyword evidence="5" id="KW-1185">Reference proteome</keyword>
<dbReference type="AlphaFoldDB" id="A0A0N0CWB1"/>
<dbReference type="PANTHER" id="PTHR43156:SF14">
    <property type="entry name" value="PHOSPHOSERINE PHOSPHATASE RSBP"/>
    <property type="match status" value="1"/>
</dbReference>
<protein>
    <submittedName>
        <fullName evidence="4">Response regulator</fullName>
    </submittedName>
</protein>
<dbReference type="InterPro" id="IPR052016">
    <property type="entry name" value="Bact_Sigma-Reg"/>
</dbReference>
<dbReference type="RefSeq" id="WP_053994139.1">
    <property type="nucleotide sequence ID" value="NZ_CP065643.1"/>
</dbReference>
<evidence type="ECO:0000313" key="5">
    <source>
        <dbReference type="Proteomes" id="UP000037977"/>
    </source>
</evidence>
<dbReference type="Pfam" id="PF07228">
    <property type="entry name" value="SpoIIE"/>
    <property type="match status" value="1"/>
</dbReference>
<sequence length="377" mass="43400">MSVLIIGNVSNDVLRLQKYFHRIDIQNIHCFSTPEAAMNYLFNSSLKEELELIILDVKMTLKNCEEICQHIHALKNWIDVPILLSTTYEKTVTIDRAFEAGIFDFILKPFDFTQFKTRIQVALKYHQEAKLRKQQESMIQKDLFVAKKFQKNALSPPLNLEYVQIDGLYVTSNTLGGDMYCWFKINDHLTGVLLYDAMGHGIAASLVTMSIRSLLKGIITKLIDPVAAIQELNRQIYELFSDEDMDRFLMTAIYILIDTKNRTLHYVNAAHPSGFLFGKYGETVFLPSNTPILGLFPTIQINKKMIPLSGWHRIILYTDGLLTVNEQNSIDMDFFYTYASQDNSYALQKFSQEYNLFDNDYTDDITVVSITITLQGR</sequence>
<dbReference type="SMART" id="SM00448">
    <property type="entry name" value="REC"/>
    <property type="match status" value="1"/>
</dbReference>
<keyword evidence="2" id="KW-0597">Phosphoprotein</keyword>
<dbReference type="InterPro" id="IPR001932">
    <property type="entry name" value="PPM-type_phosphatase-like_dom"/>
</dbReference>
<dbReference type="STRING" id="33935.ADM90_06155"/>
<accession>A0A0N0CWB1</accession>
<dbReference type="Proteomes" id="UP000037977">
    <property type="component" value="Unassembled WGS sequence"/>
</dbReference>
<dbReference type="PANTHER" id="PTHR43156">
    <property type="entry name" value="STAGE II SPORULATION PROTEIN E-RELATED"/>
    <property type="match status" value="1"/>
</dbReference>
<dbReference type="GO" id="GO:0016791">
    <property type="term" value="F:phosphatase activity"/>
    <property type="evidence" value="ECO:0007669"/>
    <property type="project" value="TreeGrafter"/>
</dbReference>
<dbReference type="InterPro" id="IPR001789">
    <property type="entry name" value="Sig_transdc_resp-reg_receiver"/>
</dbReference>
<dbReference type="OrthoDB" id="9763484at2"/>
<dbReference type="InterPro" id="IPR011006">
    <property type="entry name" value="CheY-like_superfamily"/>
</dbReference>
<dbReference type="PATRIC" id="fig|33935.3.peg.657"/>
<dbReference type="Gene3D" id="3.40.50.2300">
    <property type="match status" value="1"/>
</dbReference>
<dbReference type="Gene3D" id="3.60.40.10">
    <property type="entry name" value="PPM-type phosphatase domain"/>
    <property type="match status" value="1"/>
</dbReference>
<organism evidence="4 5">
    <name type="scientific">Lysinibacillus macroides</name>
    <dbReference type="NCBI Taxonomy" id="33935"/>
    <lineage>
        <taxon>Bacteria</taxon>
        <taxon>Bacillati</taxon>
        <taxon>Bacillota</taxon>
        <taxon>Bacilli</taxon>
        <taxon>Bacillales</taxon>
        <taxon>Bacillaceae</taxon>
        <taxon>Lysinibacillus</taxon>
    </lineage>
</organism>
<feature type="modified residue" description="4-aspartylphosphate" evidence="2">
    <location>
        <position position="56"/>
    </location>
</feature>
<dbReference type="SUPFAM" id="SSF81606">
    <property type="entry name" value="PP2C-like"/>
    <property type="match status" value="1"/>
</dbReference>
<evidence type="ECO:0000259" key="3">
    <source>
        <dbReference type="PROSITE" id="PS50110"/>
    </source>
</evidence>
<proteinExistence type="predicted"/>
<dbReference type="SMART" id="SM00331">
    <property type="entry name" value="PP2C_SIG"/>
    <property type="match status" value="1"/>
</dbReference>